<gene>
    <name evidence="2" type="ORF">RM519_06655</name>
</gene>
<dbReference type="InterPro" id="IPR000994">
    <property type="entry name" value="Pept_M24"/>
</dbReference>
<dbReference type="Gene3D" id="3.90.230.10">
    <property type="entry name" value="Creatinase/methionine aminopeptidase superfamily"/>
    <property type="match status" value="1"/>
</dbReference>
<organism evidence="2 3">
    <name type="scientific">Urechidicola vernalis</name>
    <dbReference type="NCBI Taxonomy" id="3075600"/>
    <lineage>
        <taxon>Bacteria</taxon>
        <taxon>Pseudomonadati</taxon>
        <taxon>Bacteroidota</taxon>
        <taxon>Flavobacteriia</taxon>
        <taxon>Flavobacteriales</taxon>
        <taxon>Flavobacteriaceae</taxon>
        <taxon>Urechidicola</taxon>
    </lineage>
</organism>
<dbReference type="Proteomes" id="UP001252186">
    <property type="component" value="Unassembled WGS sequence"/>
</dbReference>
<dbReference type="Pfam" id="PF00557">
    <property type="entry name" value="Peptidase_M24"/>
    <property type="match status" value="1"/>
</dbReference>
<feature type="domain" description="Peptidase M24" evidence="1">
    <location>
        <begin position="175"/>
        <end position="386"/>
    </location>
</feature>
<dbReference type="InterPro" id="IPR036005">
    <property type="entry name" value="Creatinase/aminopeptidase-like"/>
</dbReference>
<name>A0ABU2Y3Z6_9FLAO</name>
<keyword evidence="3" id="KW-1185">Reference proteome</keyword>
<dbReference type="EMBL" id="JAVRHV010000002">
    <property type="protein sequence ID" value="MDT0552919.1"/>
    <property type="molecule type" value="Genomic_DNA"/>
</dbReference>
<proteinExistence type="predicted"/>
<evidence type="ECO:0000313" key="2">
    <source>
        <dbReference type="EMBL" id="MDT0552919.1"/>
    </source>
</evidence>
<dbReference type="SUPFAM" id="SSF55920">
    <property type="entry name" value="Creatinase/aminopeptidase"/>
    <property type="match status" value="1"/>
</dbReference>
<evidence type="ECO:0000259" key="1">
    <source>
        <dbReference type="Pfam" id="PF00557"/>
    </source>
</evidence>
<comment type="caution">
    <text evidence="2">The sequence shown here is derived from an EMBL/GenBank/DDBJ whole genome shotgun (WGS) entry which is preliminary data.</text>
</comment>
<sequence>MEKRAQVIDTWLEERVDVVLPKIMNRSGIDMWLIIAREYNEDPVIKTLLPATWQSARRTTILIVYNPGEGKGLQTFGLNRYDTGSIFKTVWDKDKEPNQWQALADLISEKNPNKIGINKSETFGLADGLSSTHYDKLLEVLPEKYHTRLVNAEELALGWLETRTDSEMMVYGNIVRMAHQIIAEGFSEKVIQPGVTTTNNVEWWYRDRIRELGFTTWFHPTVSIQRSNSDKGKFDPSKSPNESLILPGDLVHVDFGINYLRLNTDTQQHVYILKSGEREAPDFLKKALKTGNRLQDILTSNFKLGSTGNDILKASLEQCKKESIRGLIYTHPIGYHGHGGGPAIGMWDQQNGVPGKGDYDLYKNTAYSIELNASVYIEEWNKDIRIMLEEDAFFNGEEVFYIDGRQTELMTIPRMLSHNN</sequence>
<dbReference type="RefSeq" id="WP_311592877.1">
    <property type="nucleotide sequence ID" value="NZ_JAVRHV010000002.1"/>
</dbReference>
<evidence type="ECO:0000313" key="3">
    <source>
        <dbReference type="Proteomes" id="UP001252186"/>
    </source>
</evidence>
<protein>
    <submittedName>
        <fullName evidence="2">M24 family metallopeptidase</fullName>
    </submittedName>
</protein>
<reference evidence="2 3" key="1">
    <citation type="submission" date="2023-09" db="EMBL/GenBank/DDBJ databases">
        <authorList>
            <person name="Rey-Velasco X."/>
        </authorList>
    </citation>
    <scope>NUCLEOTIDE SEQUENCE [LARGE SCALE GENOMIC DNA]</scope>
    <source>
        <strain evidence="2 3">P050</strain>
    </source>
</reference>
<accession>A0ABU2Y3Z6</accession>